<proteinExistence type="inferred from homology"/>
<keyword evidence="12" id="KW-0282">Flagellum</keyword>
<name>A0ABW7FUZ3_9BURK</name>
<protein>
    <recommendedName>
        <fullName evidence="5">Peptidoglycan hydrolase FlgJ</fullName>
    </recommendedName>
    <alternativeName>
        <fullName evidence="10">Muramidase FlgJ</fullName>
    </alternativeName>
</protein>
<dbReference type="NCBIfam" id="TIGR02541">
    <property type="entry name" value="flagell_FlgJ"/>
    <property type="match status" value="1"/>
</dbReference>
<evidence type="ECO:0000256" key="3">
    <source>
        <dbReference type="ARBA" id="ARBA00006880"/>
    </source>
</evidence>
<dbReference type="RefSeq" id="WP_394460138.1">
    <property type="nucleotide sequence ID" value="NZ_JBIGHZ010000003.1"/>
</dbReference>
<dbReference type="Gene3D" id="1.10.530.10">
    <property type="match status" value="1"/>
</dbReference>
<sequence length="290" mass="31253">MSTTPQRINTPTGDTRSIEALKAAAARDPKAAIKETARQFEALFMQEVMKSMRQATLSSGMLDNSATQLGTEMLDTQFAGKLTGIPGGLSQAIERHLQRQMGLSETTPATGRGAGPAAAAPAALPTLAQKNVQPHVQSFILKHDASARYAQAKTGIPASFMIAQAAHESGWGKREIMQADGSTSHNIFGIKAGANWKGKVAEVQTTEYIDGKPQRVTARFRAYSSYAEAFKDYAQLLTSNDRYRDVVAKAGNAQSFAQGLQRAGYATDPEYANKLTRVINTTMRVQRALA</sequence>
<dbReference type="InterPro" id="IPR013377">
    <property type="entry name" value="FlgJ"/>
</dbReference>
<keyword evidence="7 12" id="KW-0378">Hydrolase</keyword>
<keyword evidence="13" id="KW-1185">Reference proteome</keyword>
<reference evidence="12 13" key="1">
    <citation type="submission" date="2024-08" db="EMBL/GenBank/DDBJ databases">
        <authorList>
            <person name="Lu H."/>
        </authorList>
    </citation>
    <scope>NUCLEOTIDE SEQUENCE [LARGE SCALE GENOMIC DNA]</scope>
    <source>
        <strain evidence="12 13">BYS180W</strain>
    </source>
</reference>
<evidence type="ECO:0000256" key="4">
    <source>
        <dbReference type="ARBA" id="ARBA00007974"/>
    </source>
</evidence>
<dbReference type="InterPro" id="IPR051056">
    <property type="entry name" value="Glycosyl_Hydrolase_73"/>
</dbReference>
<keyword evidence="8" id="KW-0326">Glycosidase</keyword>
<dbReference type="SMART" id="SM00047">
    <property type="entry name" value="LYZ2"/>
    <property type="match status" value="1"/>
</dbReference>
<accession>A0ABW7FUZ3</accession>
<keyword evidence="6" id="KW-0574">Periplasm</keyword>
<dbReference type="PRINTS" id="PR01002">
    <property type="entry name" value="FLGFLGJ"/>
</dbReference>
<dbReference type="Gene3D" id="2.10.70.40">
    <property type="entry name" value="peptidoglycan hydrolase"/>
    <property type="match status" value="1"/>
</dbReference>
<gene>
    <name evidence="12" type="primary">flgJ</name>
    <name evidence="12" type="ORF">ACG0Z6_07765</name>
</gene>
<evidence type="ECO:0000256" key="1">
    <source>
        <dbReference type="ARBA" id="ARBA00002954"/>
    </source>
</evidence>
<dbReference type="EMBL" id="JBIGHZ010000003">
    <property type="protein sequence ID" value="MFG6448141.1"/>
    <property type="molecule type" value="Genomic_DNA"/>
</dbReference>
<evidence type="ECO:0000256" key="5">
    <source>
        <dbReference type="ARBA" id="ARBA00013433"/>
    </source>
</evidence>
<keyword evidence="9" id="KW-0961">Cell wall biogenesis/degradation</keyword>
<dbReference type="InterPro" id="IPR002901">
    <property type="entry name" value="MGlyc_endo_b_GlcNAc-like_dom"/>
</dbReference>
<evidence type="ECO:0000256" key="8">
    <source>
        <dbReference type="ARBA" id="ARBA00023295"/>
    </source>
</evidence>
<evidence type="ECO:0000256" key="10">
    <source>
        <dbReference type="ARBA" id="ARBA00030835"/>
    </source>
</evidence>
<dbReference type="Pfam" id="PF01832">
    <property type="entry name" value="Glucosaminidase"/>
    <property type="match status" value="1"/>
</dbReference>
<dbReference type="PANTHER" id="PTHR33308">
    <property type="entry name" value="PEPTIDOGLYCAN HYDROLASE FLGJ"/>
    <property type="match status" value="1"/>
</dbReference>
<dbReference type="Proteomes" id="UP001606099">
    <property type="component" value="Unassembled WGS sequence"/>
</dbReference>
<evidence type="ECO:0000313" key="13">
    <source>
        <dbReference type="Proteomes" id="UP001606099"/>
    </source>
</evidence>
<comment type="function">
    <text evidence="1">Flagellum-specific muramidase which hydrolyzes the peptidoglycan layer to assemble the rod structure in the periplasmic space.</text>
</comment>
<keyword evidence="12" id="KW-0969">Cilium</keyword>
<comment type="similarity">
    <text evidence="3">In the N-terminal section; belongs to the FlgJ family.</text>
</comment>
<evidence type="ECO:0000256" key="2">
    <source>
        <dbReference type="ARBA" id="ARBA00004418"/>
    </source>
</evidence>
<evidence type="ECO:0000259" key="11">
    <source>
        <dbReference type="SMART" id="SM00047"/>
    </source>
</evidence>
<evidence type="ECO:0000256" key="6">
    <source>
        <dbReference type="ARBA" id="ARBA00022764"/>
    </source>
</evidence>
<evidence type="ECO:0000256" key="9">
    <source>
        <dbReference type="ARBA" id="ARBA00023316"/>
    </source>
</evidence>
<evidence type="ECO:0000313" key="12">
    <source>
        <dbReference type="EMBL" id="MFG6448141.1"/>
    </source>
</evidence>
<dbReference type="PANTHER" id="PTHR33308:SF9">
    <property type="entry name" value="PEPTIDOGLYCAN HYDROLASE FLGJ"/>
    <property type="match status" value="1"/>
</dbReference>
<dbReference type="GO" id="GO:0016787">
    <property type="term" value="F:hydrolase activity"/>
    <property type="evidence" value="ECO:0007669"/>
    <property type="project" value="UniProtKB-KW"/>
</dbReference>
<dbReference type="Pfam" id="PF10135">
    <property type="entry name" value="Rod-binding"/>
    <property type="match status" value="1"/>
</dbReference>
<dbReference type="InterPro" id="IPR019301">
    <property type="entry name" value="Flagellar_prot_FlgJ_N"/>
</dbReference>
<keyword evidence="12" id="KW-0966">Cell projection</keyword>
<evidence type="ECO:0000256" key="7">
    <source>
        <dbReference type="ARBA" id="ARBA00022801"/>
    </source>
</evidence>
<organism evidence="12 13">
    <name type="scientific">Roseateles rivi</name>
    <dbReference type="NCBI Taxonomy" id="3299028"/>
    <lineage>
        <taxon>Bacteria</taxon>
        <taxon>Pseudomonadati</taxon>
        <taxon>Pseudomonadota</taxon>
        <taxon>Betaproteobacteria</taxon>
        <taxon>Burkholderiales</taxon>
        <taxon>Sphaerotilaceae</taxon>
        <taxon>Roseateles</taxon>
    </lineage>
</organism>
<comment type="caution">
    <text evidence="12">The sequence shown here is derived from an EMBL/GenBank/DDBJ whole genome shotgun (WGS) entry which is preliminary data.</text>
</comment>
<comment type="similarity">
    <text evidence="4">In the C-terminal section; belongs to the glycosyl hydrolase 73 family.</text>
</comment>
<feature type="domain" description="Mannosyl-glycoprotein endo-beta-N-acetylglucosamidase-like" evidence="11">
    <location>
        <begin position="129"/>
        <end position="283"/>
    </location>
</feature>
<comment type="subcellular location">
    <subcellularLocation>
        <location evidence="2">Periplasm</location>
    </subcellularLocation>
</comment>